<reference evidence="3" key="1">
    <citation type="journal article" date="2006" name="Science">
        <title>Ancient noncoding elements conserved in the human genome.</title>
        <authorList>
            <person name="Venkatesh B."/>
            <person name="Kirkness E.F."/>
            <person name="Loh Y.H."/>
            <person name="Halpern A.L."/>
            <person name="Lee A.P."/>
            <person name="Johnson J."/>
            <person name="Dandona N."/>
            <person name="Viswanathan L.D."/>
            <person name="Tay A."/>
            <person name="Venter J.C."/>
            <person name="Strausberg R.L."/>
            <person name="Brenner S."/>
        </authorList>
    </citation>
    <scope>NUCLEOTIDE SEQUENCE [LARGE SCALE GENOMIC DNA]</scope>
</reference>
<reference evidence="3" key="3">
    <citation type="journal article" date="2014" name="Nature">
        <title>Elephant shark genome provides unique insights into gnathostome evolution.</title>
        <authorList>
            <consortium name="International Elephant Shark Genome Sequencing Consortium"/>
            <person name="Venkatesh B."/>
            <person name="Lee A.P."/>
            <person name="Ravi V."/>
            <person name="Maurya A.K."/>
            <person name="Lian M.M."/>
            <person name="Swann J.B."/>
            <person name="Ohta Y."/>
            <person name="Flajnik M.F."/>
            <person name="Sutoh Y."/>
            <person name="Kasahara M."/>
            <person name="Hoon S."/>
            <person name="Gangu V."/>
            <person name="Roy S.W."/>
            <person name="Irimia M."/>
            <person name="Korzh V."/>
            <person name="Kondrychyn I."/>
            <person name="Lim Z.W."/>
            <person name="Tay B.H."/>
            <person name="Tohari S."/>
            <person name="Kong K.W."/>
            <person name="Ho S."/>
            <person name="Lorente-Galdos B."/>
            <person name="Quilez J."/>
            <person name="Marques-Bonet T."/>
            <person name="Raney B.J."/>
            <person name="Ingham P.W."/>
            <person name="Tay A."/>
            <person name="Hillier L.W."/>
            <person name="Minx P."/>
            <person name="Boehm T."/>
            <person name="Wilson R.K."/>
            <person name="Brenner S."/>
            <person name="Warren W.C."/>
        </authorList>
    </citation>
    <scope>NUCLEOTIDE SEQUENCE [LARGE SCALE GENOMIC DNA]</scope>
</reference>
<dbReference type="InParanoid" id="A0A4W3GGU0"/>
<evidence type="ECO:0000313" key="2">
    <source>
        <dbReference type="Ensembl" id="ENSCMIP00000001900.1"/>
    </source>
</evidence>
<evidence type="ECO:0000313" key="3">
    <source>
        <dbReference type="Proteomes" id="UP000314986"/>
    </source>
</evidence>
<reference evidence="2" key="5">
    <citation type="submission" date="2025-09" db="UniProtKB">
        <authorList>
            <consortium name="Ensembl"/>
        </authorList>
    </citation>
    <scope>IDENTIFICATION</scope>
</reference>
<feature type="transmembrane region" description="Helical" evidence="1">
    <location>
        <begin position="60"/>
        <end position="78"/>
    </location>
</feature>
<protein>
    <submittedName>
        <fullName evidence="2">Uncharacterized protein</fullName>
    </submittedName>
</protein>
<keyword evidence="1" id="KW-1133">Transmembrane helix</keyword>
<dbReference type="Ensembl" id="ENSCMIT00000001973.1">
    <property type="protein sequence ID" value="ENSCMIP00000001900.1"/>
    <property type="gene ID" value="ENSCMIG00000001177.1"/>
</dbReference>
<proteinExistence type="predicted"/>
<keyword evidence="1" id="KW-0812">Transmembrane</keyword>
<name>A0A4W3GGU0_CALMI</name>
<organism evidence="2 3">
    <name type="scientific">Callorhinchus milii</name>
    <name type="common">Ghost shark</name>
    <dbReference type="NCBI Taxonomy" id="7868"/>
    <lineage>
        <taxon>Eukaryota</taxon>
        <taxon>Metazoa</taxon>
        <taxon>Chordata</taxon>
        <taxon>Craniata</taxon>
        <taxon>Vertebrata</taxon>
        <taxon>Chondrichthyes</taxon>
        <taxon>Holocephali</taxon>
        <taxon>Chimaeriformes</taxon>
        <taxon>Callorhinchidae</taxon>
        <taxon>Callorhinchus</taxon>
    </lineage>
</organism>
<dbReference type="AlphaFoldDB" id="A0A4W3GGU0"/>
<accession>A0A4W3GGU0</accession>
<evidence type="ECO:0000256" key="1">
    <source>
        <dbReference type="SAM" id="Phobius"/>
    </source>
</evidence>
<sequence>TASGLLRAFLKTTSFLKCLRSVFTVSDIYIYIYTSDHFNFCQKNNPDRYFPDRRLIGDRYIFIIHIYLYIYIYLYLIYNCTRVSRKMQSLRSPLSTKNVNVISAQMINVTLKDKENTPPSVSSTRLLASKTARKIFQDPEPPVSGRE</sequence>
<dbReference type="STRING" id="7868.ENSCMIP00000001900"/>
<keyword evidence="1" id="KW-0472">Membrane</keyword>
<dbReference type="Proteomes" id="UP000314986">
    <property type="component" value="Unassembled WGS sequence"/>
</dbReference>
<reference evidence="2" key="4">
    <citation type="submission" date="2025-08" db="UniProtKB">
        <authorList>
            <consortium name="Ensembl"/>
        </authorList>
    </citation>
    <scope>IDENTIFICATION</scope>
</reference>
<keyword evidence="3" id="KW-1185">Reference proteome</keyword>
<reference evidence="3" key="2">
    <citation type="journal article" date="2007" name="PLoS Biol.">
        <title>Survey sequencing and comparative analysis of the elephant shark (Callorhinchus milii) genome.</title>
        <authorList>
            <person name="Venkatesh B."/>
            <person name="Kirkness E.F."/>
            <person name="Loh Y.H."/>
            <person name="Halpern A.L."/>
            <person name="Lee A.P."/>
            <person name="Johnson J."/>
            <person name="Dandona N."/>
            <person name="Viswanathan L.D."/>
            <person name="Tay A."/>
            <person name="Venter J.C."/>
            <person name="Strausberg R.L."/>
            <person name="Brenner S."/>
        </authorList>
    </citation>
    <scope>NUCLEOTIDE SEQUENCE [LARGE SCALE GENOMIC DNA]</scope>
</reference>